<evidence type="ECO:0000313" key="2">
    <source>
        <dbReference type="EMBL" id="MBP1475172.1"/>
    </source>
</evidence>
<keyword evidence="3" id="KW-1185">Reference proteome</keyword>
<name>A0ABS4DQ41_9GAMM</name>
<organism evidence="2 3">
    <name type="scientific">Frateuria flava</name>
    <dbReference type="NCBI Taxonomy" id="2821489"/>
    <lineage>
        <taxon>Bacteria</taxon>
        <taxon>Pseudomonadati</taxon>
        <taxon>Pseudomonadota</taxon>
        <taxon>Gammaproteobacteria</taxon>
        <taxon>Lysobacterales</taxon>
        <taxon>Rhodanobacteraceae</taxon>
        <taxon>Frateuria</taxon>
    </lineage>
</organism>
<dbReference type="Pfam" id="PF07396">
    <property type="entry name" value="Porin_O_P"/>
    <property type="match status" value="1"/>
</dbReference>
<dbReference type="InterPro" id="IPR010870">
    <property type="entry name" value="Porin_O/P"/>
</dbReference>
<dbReference type="Proteomes" id="UP000823790">
    <property type="component" value="Unassembled WGS sequence"/>
</dbReference>
<evidence type="ECO:0000256" key="1">
    <source>
        <dbReference type="SAM" id="SignalP"/>
    </source>
</evidence>
<dbReference type="Gene3D" id="2.40.160.10">
    <property type="entry name" value="Porin"/>
    <property type="match status" value="1"/>
</dbReference>
<dbReference type="InterPro" id="IPR023614">
    <property type="entry name" value="Porin_dom_sf"/>
</dbReference>
<gene>
    <name evidence="2" type="ORF">J7I44_12735</name>
</gene>
<keyword evidence="1" id="KW-0732">Signal</keyword>
<evidence type="ECO:0000313" key="3">
    <source>
        <dbReference type="Proteomes" id="UP000823790"/>
    </source>
</evidence>
<accession>A0ABS4DQ41</accession>
<evidence type="ECO:0008006" key="4">
    <source>
        <dbReference type="Google" id="ProtNLM"/>
    </source>
</evidence>
<reference evidence="2 3" key="1">
    <citation type="submission" date="2021-04" db="EMBL/GenBank/DDBJ databases">
        <authorList>
            <person name="Huq M.A."/>
        </authorList>
    </citation>
    <scope>NUCLEOTIDE SEQUENCE [LARGE SCALE GENOMIC DNA]</scope>
    <source>
        <strain evidence="2 3">MAH-13</strain>
    </source>
</reference>
<dbReference type="RefSeq" id="WP_209621388.1">
    <property type="nucleotide sequence ID" value="NZ_JAGJRS010000022.1"/>
</dbReference>
<comment type="caution">
    <text evidence="2">The sequence shown here is derived from an EMBL/GenBank/DDBJ whole genome shotgun (WGS) entry which is preliminary data.</text>
</comment>
<feature type="chain" id="PRO_5047329903" description="Porin" evidence="1">
    <location>
        <begin position="22"/>
        <end position="380"/>
    </location>
</feature>
<dbReference type="EMBL" id="JAGJRS010000022">
    <property type="protein sequence ID" value="MBP1475172.1"/>
    <property type="molecule type" value="Genomic_DNA"/>
</dbReference>
<proteinExistence type="predicted"/>
<protein>
    <recommendedName>
        <fullName evidence="4">Porin</fullName>
    </recommendedName>
</protein>
<sequence length="380" mass="42629">MRLRILAAAALACGLVQPALAGDPDSWPTSVELGNGVNAGLKGLLQYDLNQFTDDRMPDGSDRFDDAHTWRRQEFNLYVEKKGVFTINAGYDFQSNSWVDNYIGLETRAGRFRLGQFKTPVGWEDGNTSTSNVTFMERSLPEQAVHEGRRVGVDWFYQGIPHWLLQVGFFTRHDLNDDAAGETFAGRVVYNPVQEQGEVVHLGLTASRELRDDRTGRIRARPEVNLTPVRLVDTGTLLGVDRLDRQGLEAAWIHGPMLLQGEYLAMQAIRPGLRDFHARGYYVFGTWALTGESRGYKTGSVAGLTPQHPWGALELALRYATLDLDDGAVMGGREHDWTLGLNWYINTHFKLQANVIRAFSDRGNLPLDPTIYAMRAQLNF</sequence>
<feature type="signal peptide" evidence="1">
    <location>
        <begin position="1"/>
        <end position="21"/>
    </location>
</feature>
<dbReference type="SUPFAM" id="SSF56935">
    <property type="entry name" value="Porins"/>
    <property type="match status" value="1"/>
</dbReference>